<feature type="region of interest" description="Disordered" evidence="1">
    <location>
        <begin position="1"/>
        <end position="26"/>
    </location>
</feature>
<evidence type="ECO:0000313" key="2">
    <source>
        <dbReference type="EMBL" id="CAK1542664.1"/>
    </source>
</evidence>
<feature type="non-terminal residue" evidence="2">
    <location>
        <position position="1"/>
    </location>
</feature>
<gene>
    <name evidence="2" type="ORF">LNINA_LOCUS2538</name>
</gene>
<protein>
    <submittedName>
        <fullName evidence="2">Uncharacterized protein</fullName>
    </submittedName>
</protein>
<feature type="region of interest" description="Disordered" evidence="1">
    <location>
        <begin position="100"/>
        <end position="123"/>
    </location>
</feature>
<keyword evidence="3" id="KW-1185">Reference proteome</keyword>
<name>A0AAV1IZP5_9NEOP</name>
<feature type="compositionally biased region" description="Acidic residues" evidence="1">
    <location>
        <begin position="103"/>
        <end position="116"/>
    </location>
</feature>
<accession>A0AAV1IZP5</accession>
<sequence>EVVLPDKHKFDSRTYVRPKKRPQRPSIQSIVEVQSNPASMSPHLSLNQSTNQSANKYLTYNKYSSPLGPISPMLRLKTFNLDVNTDNSNAIKDYAMKRRSLAPDDDPQLEDSDVTSDGDRSDNMRFKPISIDYSQPAHNIHNTFNKGLNILAERNSLNMYRSGESLMRMSPPSLVSSLVMENSGNFNTDSMEGKKIVTSSQRVGTIYGS</sequence>
<evidence type="ECO:0000313" key="3">
    <source>
        <dbReference type="Proteomes" id="UP001497472"/>
    </source>
</evidence>
<comment type="caution">
    <text evidence="2">The sequence shown here is derived from an EMBL/GenBank/DDBJ whole genome shotgun (WGS) entry which is preliminary data.</text>
</comment>
<proteinExistence type="predicted"/>
<feature type="compositionally biased region" description="Basic and acidic residues" evidence="1">
    <location>
        <begin position="1"/>
        <end position="14"/>
    </location>
</feature>
<reference evidence="2 3" key="1">
    <citation type="submission" date="2023-11" db="EMBL/GenBank/DDBJ databases">
        <authorList>
            <person name="Okamura Y."/>
        </authorList>
    </citation>
    <scope>NUCLEOTIDE SEQUENCE [LARGE SCALE GENOMIC DNA]</scope>
</reference>
<dbReference type="EMBL" id="CAVLEF010000003">
    <property type="protein sequence ID" value="CAK1542664.1"/>
    <property type="molecule type" value="Genomic_DNA"/>
</dbReference>
<evidence type="ECO:0000256" key="1">
    <source>
        <dbReference type="SAM" id="MobiDB-lite"/>
    </source>
</evidence>
<organism evidence="2 3">
    <name type="scientific">Leptosia nina</name>
    <dbReference type="NCBI Taxonomy" id="320188"/>
    <lineage>
        <taxon>Eukaryota</taxon>
        <taxon>Metazoa</taxon>
        <taxon>Ecdysozoa</taxon>
        <taxon>Arthropoda</taxon>
        <taxon>Hexapoda</taxon>
        <taxon>Insecta</taxon>
        <taxon>Pterygota</taxon>
        <taxon>Neoptera</taxon>
        <taxon>Endopterygota</taxon>
        <taxon>Lepidoptera</taxon>
        <taxon>Glossata</taxon>
        <taxon>Ditrysia</taxon>
        <taxon>Papilionoidea</taxon>
        <taxon>Pieridae</taxon>
        <taxon>Pierinae</taxon>
        <taxon>Leptosia</taxon>
    </lineage>
</organism>
<dbReference type="AlphaFoldDB" id="A0AAV1IZP5"/>
<dbReference type="Proteomes" id="UP001497472">
    <property type="component" value="Unassembled WGS sequence"/>
</dbReference>